<dbReference type="PANTHER" id="PTHR15574">
    <property type="entry name" value="WD REPEAT DOMAIN-CONTAINING FAMILY"/>
    <property type="match status" value="1"/>
</dbReference>
<evidence type="ECO:0000313" key="6">
    <source>
        <dbReference type="Proteomes" id="UP000001542"/>
    </source>
</evidence>
<dbReference type="OrthoDB" id="4869960at2759"/>
<dbReference type="SUPFAM" id="SSF50978">
    <property type="entry name" value="WD40 repeat-like"/>
    <property type="match status" value="1"/>
</dbReference>
<dbReference type="InterPro" id="IPR045151">
    <property type="entry name" value="DCAF8"/>
</dbReference>
<proteinExistence type="predicted"/>
<dbReference type="InterPro" id="IPR015943">
    <property type="entry name" value="WD40/YVTN_repeat-like_dom_sf"/>
</dbReference>
<reference evidence="5" key="1">
    <citation type="submission" date="2006-10" db="EMBL/GenBank/DDBJ databases">
        <authorList>
            <person name="Amadeo P."/>
            <person name="Zhao Q."/>
            <person name="Wortman J."/>
            <person name="Fraser-Liggett C."/>
            <person name="Carlton J."/>
        </authorList>
    </citation>
    <scope>NUCLEOTIDE SEQUENCE</scope>
    <source>
        <strain evidence="5">G3</strain>
    </source>
</reference>
<organism evidence="5 6">
    <name type="scientific">Trichomonas vaginalis (strain ATCC PRA-98 / G3)</name>
    <dbReference type="NCBI Taxonomy" id="412133"/>
    <lineage>
        <taxon>Eukaryota</taxon>
        <taxon>Metamonada</taxon>
        <taxon>Parabasalia</taxon>
        <taxon>Trichomonadida</taxon>
        <taxon>Trichomonadidae</taxon>
        <taxon>Trichomonas</taxon>
    </lineage>
</organism>
<dbReference type="VEuPathDB" id="TrichDB:TVAG_463830"/>
<sequence>MDLSYIFRQTKWEGDCNAFPEFFNSDEYLIKSMRKSTKLVGHKGCINTCAFNPFGDKLITGCDDGCVWIWDIGTQKSKPLTMLHPHITNVFTTNFLSSNKFISGGNDATVQIVEFSQTSAFTTSFINHHVRKVLCSFVIDPNTFVTCSSDSTIRLFDTRVPYRSTEKVNLKILTEADMNYDGRDRLTMDLITHNIRSQGEGGGKNEIPSYSVDETLLLEISGRHSQIFSMDVNPVDRKQFLASAADGTVKLFDLRAIKEPHQTEYYGFSVREAYGSEQEVTGAAFDDTGKRIAATVIGGDIHVFETANSYKLEEFTPPPPRERRNYRGPRIDPTEFIDENGSLDIMALNRAMQATLHVEEEEYDEHEEEEEEIQQQNAPGCIQVLRGHKSYETIKSCNWFGDFVVTGSDDGNIYFYNVETGKIKKCLKGHEGNVNVVAVHRQKKMLATSGIDDYAMLWQPDAFTSINEEEIEREVQEALEDLRNNAGRSQFIQCNVM</sequence>
<feature type="repeat" description="WD" evidence="3">
    <location>
        <begin position="427"/>
        <end position="459"/>
    </location>
</feature>
<dbReference type="KEGG" id="tva:4771226"/>
<dbReference type="GO" id="GO:0045717">
    <property type="term" value="P:negative regulation of fatty acid biosynthetic process"/>
    <property type="evidence" value="ECO:0000318"/>
    <property type="project" value="GO_Central"/>
</dbReference>
<dbReference type="InterPro" id="IPR001680">
    <property type="entry name" value="WD40_rpt"/>
</dbReference>
<dbReference type="Gene3D" id="2.130.10.10">
    <property type="entry name" value="YVTN repeat-like/Quinoprotein amine dehydrogenase"/>
    <property type="match status" value="3"/>
</dbReference>
<evidence type="ECO:0000256" key="4">
    <source>
        <dbReference type="SAM" id="Coils"/>
    </source>
</evidence>
<evidence type="ECO:0000256" key="1">
    <source>
        <dbReference type="ARBA" id="ARBA00022574"/>
    </source>
</evidence>
<dbReference type="InParanoid" id="A2E235"/>
<dbReference type="PROSITE" id="PS00678">
    <property type="entry name" value="WD_REPEATS_1"/>
    <property type="match status" value="1"/>
</dbReference>
<evidence type="ECO:0000256" key="3">
    <source>
        <dbReference type="PROSITE-ProRule" id="PRU00221"/>
    </source>
</evidence>
<dbReference type="AlphaFoldDB" id="A2E235"/>
<keyword evidence="2" id="KW-0677">Repeat</keyword>
<dbReference type="PANTHER" id="PTHR15574:SF40">
    <property type="entry name" value="WD AND TETRATRICOPEPTIDE REPEATS PROTEIN 1"/>
    <property type="match status" value="1"/>
</dbReference>
<dbReference type="VEuPathDB" id="TrichDB:TVAGG3_1049020"/>
<dbReference type="PROSITE" id="PS50082">
    <property type="entry name" value="WD_REPEATS_2"/>
    <property type="match status" value="2"/>
</dbReference>
<dbReference type="Pfam" id="PF00400">
    <property type="entry name" value="WD40"/>
    <property type="match status" value="5"/>
</dbReference>
<dbReference type="STRING" id="5722.A2E235"/>
<feature type="repeat" description="WD" evidence="3">
    <location>
        <begin position="39"/>
        <end position="80"/>
    </location>
</feature>
<dbReference type="Proteomes" id="UP000001542">
    <property type="component" value="Unassembled WGS sequence"/>
</dbReference>
<evidence type="ECO:0008006" key="7">
    <source>
        <dbReference type="Google" id="ProtNLM"/>
    </source>
</evidence>
<dbReference type="GO" id="GO:0080008">
    <property type="term" value="C:Cul4-RING E3 ubiquitin ligase complex"/>
    <property type="evidence" value="ECO:0000318"/>
    <property type="project" value="GO_Central"/>
</dbReference>
<dbReference type="InterPro" id="IPR036322">
    <property type="entry name" value="WD40_repeat_dom_sf"/>
</dbReference>
<dbReference type="SMART" id="SM00320">
    <property type="entry name" value="WD40"/>
    <property type="match status" value="7"/>
</dbReference>
<feature type="coiled-coil region" evidence="4">
    <location>
        <begin position="349"/>
        <end position="376"/>
    </location>
</feature>
<dbReference type="GO" id="GO:0005737">
    <property type="term" value="C:cytoplasm"/>
    <property type="evidence" value="ECO:0000318"/>
    <property type="project" value="GO_Central"/>
</dbReference>
<dbReference type="InterPro" id="IPR019775">
    <property type="entry name" value="WD40_repeat_CS"/>
</dbReference>
<reference evidence="5" key="2">
    <citation type="journal article" date="2007" name="Science">
        <title>Draft genome sequence of the sexually transmitted pathogen Trichomonas vaginalis.</title>
        <authorList>
            <person name="Carlton J.M."/>
            <person name="Hirt R.P."/>
            <person name="Silva J.C."/>
            <person name="Delcher A.L."/>
            <person name="Schatz M."/>
            <person name="Zhao Q."/>
            <person name="Wortman J.R."/>
            <person name="Bidwell S.L."/>
            <person name="Alsmark U.C.M."/>
            <person name="Besteiro S."/>
            <person name="Sicheritz-Ponten T."/>
            <person name="Noel C.J."/>
            <person name="Dacks J.B."/>
            <person name="Foster P.G."/>
            <person name="Simillion C."/>
            <person name="Van de Peer Y."/>
            <person name="Miranda-Saavedra D."/>
            <person name="Barton G.J."/>
            <person name="Westrop G.D."/>
            <person name="Mueller S."/>
            <person name="Dessi D."/>
            <person name="Fiori P.L."/>
            <person name="Ren Q."/>
            <person name="Paulsen I."/>
            <person name="Zhang H."/>
            <person name="Bastida-Corcuera F.D."/>
            <person name="Simoes-Barbosa A."/>
            <person name="Brown M.T."/>
            <person name="Hayes R.D."/>
            <person name="Mukherjee M."/>
            <person name="Okumura C.Y."/>
            <person name="Schneider R."/>
            <person name="Smith A.J."/>
            <person name="Vanacova S."/>
            <person name="Villalvazo M."/>
            <person name="Haas B.J."/>
            <person name="Pertea M."/>
            <person name="Feldblyum T.V."/>
            <person name="Utterback T.R."/>
            <person name="Shu C.L."/>
            <person name="Osoegawa K."/>
            <person name="de Jong P.J."/>
            <person name="Hrdy I."/>
            <person name="Horvathova L."/>
            <person name="Zubacova Z."/>
            <person name="Dolezal P."/>
            <person name="Malik S.B."/>
            <person name="Logsdon J.M. Jr."/>
            <person name="Henze K."/>
            <person name="Gupta A."/>
            <person name="Wang C.C."/>
            <person name="Dunne R.L."/>
            <person name="Upcroft J.A."/>
            <person name="Upcroft P."/>
            <person name="White O."/>
            <person name="Salzberg S.L."/>
            <person name="Tang P."/>
            <person name="Chiu C.-H."/>
            <person name="Lee Y.-S."/>
            <person name="Embley T.M."/>
            <person name="Coombs G.H."/>
            <person name="Mottram J.C."/>
            <person name="Tachezy J."/>
            <person name="Fraser-Liggett C.M."/>
            <person name="Johnson P.J."/>
        </authorList>
    </citation>
    <scope>NUCLEOTIDE SEQUENCE [LARGE SCALE GENOMIC DNA]</scope>
    <source>
        <strain evidence="5">G3</strain>
    </source>
</reference>
<keyword evidence="6" id="KW-1185">Reference proteome</keyword>
<dbReference type="EMBL" id="DS113288">
    <property type="protein sequence ID" value="EAY13249.1"/>
    <property type="molecule type" value="Genomic_DNA"/>
</dbReference>
<evidence type="ECO:0000256" key="2">
    <source>
        <dbReference type="ARBA" id="ARBA00022737"/>
    </source>
</evidence>
<gene>
    <name evidence="5" type="ORF">TVAG_463830</name>
</gene>
<protein>
    <recommendedName>
        <fullName evidence="7">WD repeat protein</fullName>
    </recommendedName>
</protein>
<keyword evidence="4" id="KW-0175">Coiled coil</keyword>
<evidence type="ECO:0000313" key="5">
    <source>
        <dbReference type="EMBL" id="EAY13249.1"/>
    </source>
</evidence>
<name>A2E235_TRIV3</name>
<dbReference type="PROSITE" id="PS50294">
    <property type="entry name" value="WD_REPEATS_REGION"/>
    <property type="match status" value="2"/>
</dbReference>
<dbReference type="eggNOG" id="KOG1334">
    <property type="taxonomic scope" value="Eukaryota"/>
</dbReference>
<accession>A2E235</accession>
<dbReference type="OMA" id="DQMVMLW"/>
<dbReference type="RefSeq" id="XP_001325472.1">
    <property type="nucleotide sequence ID" value="XM_001325437.1"/>
</dbReference>
<keyword evidence="1 3" id="KW-0853">WD repeat</keyword>